<keyword evidence="1" id="KW-1133">Transmembrane helix</keyword>
<evidence type="ECO:0000259" key="2">
    <source>
        <dbReference type="Pfam" id="PF02517"/>
    </source>
</evidence>
<dbReference type="Proteomes" id="UP000249614">
    <property type="component" value="Unassembled WGS sequence"/>
</dbReference>
<feature type="transmembrane region" description="Helical" evidence="1">
    <location>
        <begin position="145"/>
        <end position="173"/>
    </location>
</feature>
<accession>A0A2W6JIV0</accession>
<reference evidence="3 4" key="1">
    <citation type="submission" date="2016-05" db="EMBL/GenBank/DDBJ databases">
        <authorList>
            <person name="Lavstsen T."/>
            <person name="Jespersen J.S."/>
        </authorList>
    </citation>
    <scope>NUCLEOTIDE SEQUENCE [LARGE SCALE GENOMIC DNA]</scope>
    <source>
        <strain evidence="3 4">SM-5815</strain>
    </source>
</reference>
<organism evidence="3 4">
    <name type="scientific">Stenotrophomonas maltophilia</name>
    <name type="common">Pseudomonas maltophilia</name>
    <name type="synonym">Xanthomonas maltophilia</name>
    <dbReference type="NCBI Taxonomy" id="40324"/>
    <lineage>
        <taxon>Bacteria</taxon>
        <taxon>Pseudomonadati</taxon>
        <taxon>Pseudomonadota</taxon>
        <taxon>Gammaproteobacteria</taxon>
        <taxon>Lysobacterales</taxon>
        <taxon>Lysobacteraceae</taxon>
        <taxon>Stenotrophomonas</taxon>
        <taxon>Stenotrophomonas maltophilia group</taxon>
    </lineage>
</organism>
<feature type="transmembrane region" description="Helical" evidence="1">
    <location>
        <begin position="41"/>
        <end position="59"/>
    </location>
</feature>
<dbReference type="EMBL" id="LXXM01000006">
    <property type="protein sequence ID" value="PZS99189.1"/>
    <property type="molecule type" value="Genomic_DNA"/>
</dbReference>
<keyword evidence="1" id="KW-0472">Membrane</keyword>
<gene>
    <name evidence="3" type="ORF">A7X83_18765</name>
</gene>
<dbReference type="InterPro" id="IPR003675">
    <property type="entry name" value="Rce1/LyrA-like_dom"/>
</dbReference>
<keyword evidence="1" id="KW-0812">Transmembrane</keyword>
<evidence type="ECO:0000313" key="4">
    <source>
        <dbReference type="Proteomes" id="UP000249614"/>
    </source>
</evidence>
<dbReference type="GO" id="GO:0080120">
    <property type="term" value="P:CAAX-box protein maturation"/>
    <property type="evidence" value="ECO:0007669"/>
    <property type="project" value="UniProtKB-ARBA"/>
</dbReference>
<sequence length="215" mass="23565">MITKVARWKPRPIAENKIFVAAIAIVGVGAAQGVLSHFDVFGSRAMVELIAFIVCVWLLPSEPRRDWTFRLGAALVAVGIAGGMIWVLVIGVPAIPYTKFIPFGEIPIRFYILGLVSSCIIGPLFEEKVVRHLLFDGVSHYFGRVLGAILVSIAFAAVHVGAFVSTFLFSILLCVLACQFRLSTTQLATVHGTINLTITQWVIFYPTLRDYGIQS</sequence>
<name>A0A2W6JIV0_STEMA</name>
<feature type="transmembrane region" description="Helical" evidence="1">
    <location>
        <begin position="71"/>
        <end position="96"/>
    </location>
</feature>
<dbReference type="AlphaFoldDB" id="A0A2W6JIV0"/>
<evidence type="ECO:0000256" key="1">
    <source>
        <dbReference type="SAM" id="Phobius"/>
    </source>
</evidence>
<comment type="caution">
    <text evidence="3">The sequence shown here is derived from an EMBL/GenBank/DDBJ whole genome shotgun (WGS) entry which is preliminary data.</text>
</comment>
<dbReference type="Pfam" id="PF02517">
    <property type="entry name" value="Rce1-like"/>
    <property type="match status" value="1"/>
</dbReference>
<protein>
    <submittedName>
        <fullName evidence="3">Abortive infection protein</fullName>
    </submittedName>
</protein>
<dbReference type="GO" id="GO:0004175">
    <property type="term" value="F:endopeptidase activity"/>
    <property type="evidence" value="ECO:0007669"/>
    <property type="project" value="UniProtKB-ARBA"/>
</dbReference>
<proteinExistence type="predicted"/>
<feature type="domain" description="CAAX prenyl protease 2/Lysostaphin resistance protein A-like" evidence="2">
    <location>
        <begin position="111"/>
        <end position="196"/>
    </location>
</feature>
<evidence type="ECO:0000313" key="3">
    <source>
        <dbReference type="EMBL" id="PZS99189.1"/>
    </source>
</evidence>
<feature type="transmembrane region" description="Helical" evidence="1">
    <location>
        <begin position="108"/>
        <end position="125"/>
    </location>
</feature>